<name>X0RPA2_9ZZZZ</name>
<comment type="caution">
    <text evidence="1">The sequence shown here is derived from an EMBL/GenBank/DDBJ whole genome shotgun (WGS) entry which is preliminary data.</text>
</comment>
<dbReference type="EMBL" id="BARS01002645">
    <property type="protein sequence ID" value="GAF70613.1"/>
    <property type="molecule type" value="Genomic_DNA"/>
</dbReference>
<protein>
    <submittedName>
        <fullName evidence="1">Uncharacterized protein</fullName>
    </submittedName>
</protein>
<sequence>MLPKQTFQHIFRPTLLSTFNITKFKKDTIVVNLGFSKKI</sequence>
<organism evidence="1">
    <name type="scientific">marine sediment metagenome</name>
    <dbReference type="NCBI Taxonomy" id="412755"/>
    <lineage>
        <taxon>unclassified sequences</taxon>
        <taxon>metagenomes</taxon>
        <taxon>ecological metagenomes</taxon>
    </lineage>
</organism>
<reference evidence="1" key="1">
    <citation type="journal article" date="2014" name="Front. Microbiol.">
        <title>High frequency of phylogenetically diverse reductive dehalogenase-homologous genes in deep subseafloor sedimentary metagenomes.</title>
        <authorList>
            <person name="Kawai M."/>
            <person name="Futagami T."/>
            <person name="Toyoda A."/>
            <person name="Takaki Y."/>
            <person name="Nishi S."/>
            <person name="Hori S."/>
            <person name="Arai W."/>
            <person name="Tsubouchi T."/>
            <person name="Morono Y."/>
            <person name="Uchiyama I."/>
            <person name="Ito T."/>
            <person name="Fujiyama A."/>
            <person name="Inagaki F."/>
            <person name="Takami H."/>
        </authorList>
    </citation>
    <scope>NUCLEOTIDE SEQUENCE</scope>
    <source>
        <strain evidence="1">Expedition CK06-06</strain>
    </source>
</reference>
<evidence type="ECO:0000313" key="1">
    <source>
        <dbReference type="EMBL" id="GAF70613.1"/>
    </source>
</evidence>
<dbReference type="AlphaFoldDB" id="X0RPA2"/>
<gene>
    <name evidence="1" type="ORF">S01H1_05073</name>
</gene>
<proteinExistence type="predicted"/>
<accession>X0RPA2</accession>